<accession>A0ABX6K8Z3</accession>
<gene>
    <name evidence="2" type="ORF">HBA18_14435</name>
</gene>
<proteinExistence type="predicted"/>
<keyword evidence="3" id="KW-1185">Reference proteome</keyword>
<organism evidence="2 3">
    <name type="scientific">Salinivibrio costicola</name>
    <name type="common">Vibrio costicola</name>
    <dbReference type="NCBI Taxonomy" id="51367"/>
    <lineage>
        <taxon>Bacteria</taxon>
        <taxon>Pseudomonadati</taxon>
        <taxon>Pseudomonadota</taxon>
        <taxon>Gammaproteobacteria</taxon>
        <taxon>Vibrionales</taxon>
        <taxon>Vibrionaceae</taxon>
        <taxon>Salinivibrio</taxon>
    </lineage>
</organism>
<evidence type="ECO:0000313" key="3">
    <source>
        <dbReference type="Proteomes" id="UP000501408"/>
    </source>
</evidence>
<evidence type="ECO:0000313" key="2">
    <source>
        <dbReference type="EMBL" id="QIR07607.1"/>
    </source>
</evidence>
<reference evidence="2 3" key="1">
    <citation type="submission" date="2020-03" db="EMBL/GenBank/DDBJ databases">
        <title>Genome mining reveals the biosynthetic pathways of PHA and ectoines of the halophilic strain Salinivibrio costicola M318 isolated from fermented shrimp paste.</title>
        <authorList>
            <person name="Doan T.V."/>
            <person name="Tran L.T."/>
            <person name="Trieu T.A."/>
            <person name="Nguyen Q.V."/>
            <person name="Quach T.N."/>
            <person name="Phi T.Q."/>
            <person name="Kumar S."/>
        </authorList>
    </citation>
    <scope>NUCLEOTIDE SEQUENCE [LARGE SCALE GENOMIC DNA]</scope>
    <source>
        <strain evidence="2 3">M318</strain>
    </source>
</reference>
<dbReference type="RefSeq" id="WP_069589270.1">
    <property type="nucleotide sequence ID" value="NZ_CP050267.1"/>
</dbReference>
<evidence type="ECO:0000256" key="1">
    <source>
        <dbReference type="SAM" id="MobiDB-lite"/>
    </source>
</evidence>
<dbReference type="EMBL" id="CP050267">
    <property type="protein sequence ID" value="QIR07607.1"/>
    <property type="molecule type" value="Genomic_DNA"/>
</dbReference>
<dbReference type="Proteomes" id="UP000501408">
    <property type="component" value="Chromosome 2"/>
</dbReference>
<protein>
    <submittedName>
        <fullName evidence="2">Cytotoxin</fullName>
    </submittedName>
</protein>
<sequence>MNLSDVFDSSKPHRCPVMHPDPLTCPCASCEMARQSAASKAALDRATTRNFAPTGASMPVNKASSEPAAQKETSREKIERQRRERFQEQEENWQKTQANEPRYAAHRNKIAADRKAKEQNNRIYVGEEREFPGAILSPMPASRMGMNDAVGKRVLPSVLLGASFANQPVSAEVVALQVSSLSAVTQKEVRESGELVFSGMQYQYAHGTVGTIQVIDTFAGEQPDKNTSQMAYWVAQGKYLDIPKHPDPHRDHLYVFTPNFSGCSFVVDDWDDDRIRVYHVEGGKEDKQYNDVQEHGNNLIKYMSFRDYGFYQQGDTMIKNITGFAFMRYNTDTRNWEIHYQKQEHAPSISQPMTSAKSLFSSEKHTAKVMASKESRVVETGTIVIKR</sequence>
<feature type="compositionally biased region" description="Basic and acidic residues" evidence="1">
    <location>
        <begin position="72"/>
        <end position="88"/>
    </location>
</feature>
<feature type="region of interest" description="Disordered" evidence="1">
    <location>
        <begin position="50"/>
        <end position="101"/>
    </location>
</feature>
<name>A0ABX6K8Z3_SALCS</name>